<evidence type="ECO:0000313" key="1">
    <source>
        <dbReference type="EMBL" id="MFC6284561.1"/>
    </source>
</evidence>
<name>A0ABW1U3Q4_9BURK</name>
<reference evidence="2" key="1">
    <citation type="journal article" date="2019" name="Int. J. Syst. Evol. Microbiol.">
        <title>The Global Catalogue of Microorganisms (GCM) 10K type strain sequencing project: providing services to taxonomists for standard genome sequencing and annotation.</title>
        <authorList>
            <consortium name="The Broad Institute Genomics Platform"/>
            <consortium name="The Broad Institute Genome Sequencing Center for Infectious Disease"/>
            <person name="Wu L."/>
            <person name="Ma J."/>
        </authorList>
    </citation>
    <scope>NUCLEOTIDE SEQUENCE [LARGE SCALE GENOMIC DNA]</scope>
    <source>
        <strain evidence="2">CCUG 39402</strain>
    </source>
</reference>
<protein>
    <recommendedName>
        <fullName evidence="3">Fatty acid desaturase</fullName>
    </recommendedName>
</protein>
<proteinExistence type="predicted"/>
<dbReference type="RefSeq" id="WP_371438817.1">
    <property type="nucleotide sequence ID" value="NZ_JBHSRS010000084.1"/>
</dbReference>
<comment type="caution">
    <text evidence="1">The sequence shown here is derived from an EMBL/GenBank/DDBJ whole genome shotgun (WGS) entry which is preliminary data.</text>
</comment>
<dbReference type="Proteomes" id="UP001596270">
    <property type="component" value="Unassembled WGS sequence"/>
</dbReference>
<evidence type="ECO:0008006" key="3">
    <source>
        <dbReference type="Google" id="ProtNLM"/>
    </source>
</evidence>
<accession>A0ABW1U3Q4</accession>
<evidence type="ECO:0000313" key="2">
    <source>
        <dbReference type="Proteomes" id="UP001596270"/>
    </source>
</evidence>
<sequence>MSDPSRHHPVHHITLAQLQRIKDWHAAQYGVHPVERQLWEAVMTVWVMGWTGWVPAYVFEASWAYPLCLLGICMPRLYVHWRAHAHDSGRLRCDWLHLVY</sequence>
<gene>
    <name evidence="1" type="ORF">ACFQND_25325</name>
</gene>
<dbReference type="EMBL" id="JBHSRS010000084">
    <property type="protein sequence ID" value="MFC6284561.1"/>
    <property type="molecule type" value="Genomic_DNA"/>
</dbReference>
<organism evidence="1 2">
    <name type="scientific">Polaromonas aquatica</name>
    <dbReference type="NCBI Taxonomy" id="332657"/>
    <lineage>
        <taxon>Bacteria</taxon>
        <taxon>Pseudomonadati</taxon>
        <taxon>Pseudomonadota</taxon>
        <taxon>Betaproteobacteria</taxon>
        <taxon>Burkholderiales</taxon>
        <taxon>Comamonadaceae</taxon>
        <taxon>Polaromonas</taxon>
    </lineage>
</organism>
<keyword evidence="2" id="KW-1185">Reference proteome</keyword>